<dbReference type="GO" id="GO:0050361">
    <property type="term" value="F:tryptophan 2-monooxygenase activity"/>
    <property type="evidence" value="ECO:0007669"/>
    <property type="project" value="UniProtKB-EC"/>
</dbReference>
<dbReference type="InterPro" id="IPR050281">
    <property type="entry name" value="Flavin_monoamine_oxidase"/>
</dbReference>
<evidence type="ECO:0000256" key="4">
    <source>
        <dbReference type="ARBA" id="ARBA00017871"/>
    </source>
</evidence>
<evidence type="ECO:0000259" key="7">
    <source>
        <dbReference type="Pfam" id="PF01593"/>
    </source>
</evidence>
<sequence>MKARKNHISRKLFLQQLSIGIGALGTGIFFPGSLSAAEFLSGKTNNPRKVLVIGAGLAGLGAAWELKKAGHDVTVLEARNRSGGRVSTLRKPFSEGLYAEEGAAAYGATYTVAKNLIEEFGLETMPYPMPEKTVYHLNGKRITYSPGEQVVWPYELNEKEQGMDPMALVKMYIIDTLPQEVGEPDLWKKEPVVNLDHQSLEEYLIKQGASEGAIKLIRNTQWFAAVPGETSALSTGVSDFGLFMMGGVPFILKGGNDKLPQIMADKMKDNIEYGVEVAQVKDNGRGVVVRDKNGKEYTADEAIVAVPLKVTQKIAFEPQLSAAKRSALENMPVMHLTRTFLKVDNPYWLEEGLSGAAHTDLAVGQVNPYFHSQDPQNNPAVLEGYVAGPKAESLARLPEEEVIKEIKTQMEKVYPGIEDHFQKGHVKAWSTDPYALGGPSWPAPGDVTAYLEDLQSSHGRIHFAGEHTSVLRSTMEGALRSGMRAAQKIAVT</sequence>
<keyword evidence="5" id="KW-0073">Auxin biosynthesis</keyword>
<protein>
    <recommendedName>
        <fullName evidence="4">Tryptophan 2-monooxygenase</fullName>
        <ecNumber evidence="3">1.13.12.3</ecNumber>
    </recommendedName>
</protein>
<dbReference type="AlphaFoldDB" id="A0A1H5N272"/>
<dbReference type="Pfam" id="PF01593">
    <property type="entry name" value="Amino_oxidase"/>
    <property type="match status" value="1"/>
</dbReference>
<evidence type="ECO:0000256" key="6">
    <source>
        <dbReference type="ARBA" id="ARBA00047321"/>
    </source>
</evidence>
<dbReference type="SUPFAM" id="SSF54373">
    <property type="entry name" value="FAD-linked reductases, C-terminal domain"/>
    <property type="match status" value="1"/>
</dbReference>
<dbReference type="PANTHER" id="PTHR10742">
    <property type="entry name" value="FLAVIN MONOAMINE OXIDASE"/>
    <property type="match status" value="1"/>
</dbReference>
<dbReference type="SUPFAM" id="SSF51905">
    <property type="entry name" value="FAD/NAD(P)-binding domain"/>
    <property type="match status" value="1"/>
</dbReference>
<evidence type="ECO:0000256" key="5">
    <source>
        <dbReference type="ARBA" id="ARBA00023070"/>
    </source>
</evidence>
<accession>A0A1H5N272</accession>
<dbReference type="InterPro" id="IPR002937">
    <property type="entry name" value="Amino_oxidase"/>
</dbReference>
<name>A0A1H5N272_9FLAO</name>
<evidence type="ECO:0000313" key="9">
    <source>
        <dbReference type="Proteomes" id="UP000199448"/>
    </source>
</evidence>
<organism evidence="8 9">
    <name type="scientific">Salinimicrobium catena</name>
    <dbReference type="NCBI Taxonomy" id="390640"/>
    <lineage>
        <taxon>Bacteria</taxon>
        <taxon>Pseudomonadati</taxon>
        <taxon>Bacteroidota</taxon>
        <taxon>Flavobacteriia</taxon>
        <taxon>Flavobacteriales</taxon>
        <taxon>Flavobacteriaceae</taxon>
        <taxon>Salinimicrobium</taxon>
    </lineage>
</organism>
<dbReference type="STRING" id="390640.SAMN04488034_103279"/>
<evidence type="ECO:0000256" key="2">
    <source>
        <dbReference type="ARBA" id="ARBA00005833"/>
    </source>
</evidence>
<evidence type="ECO:0000256" key="1">
    <source>
        <dbReference type="ARBA" id="ARBA00004814"/>
    </source>
</evidence>
<dbReference type="Proteomes" id="UP000199448">
    <property type="component" value="Unassembled WGS sequence"/>
</dbReference>
<proteinExistence type="inferred from homology"/>
<dbReference type="GO" id="GO:0009851">
    <property type="term" value="P:auxin biosynthetic process"/>
    <property type="evidence" value="ECO:0007669"/>
    <property type="project" value="UniProtKB-KW"/>
</dbReference>
<evidence type="ECO:0000313" key="8">
    <source>
        <dbReference type="EMBL" id="SEE95682.1"/>
    </source>
</evidence>
<comment type="catalytic activity">
    <reaction evidence="6">
        <text>L-tryptophan + O2 = indole-3-acetamide + CO2 + H2O</text>
        <dbReference type="Rhea" id="RHEA:16165"/>
        <dbReference type="ChEBI" id="CHEBI:15377"/>
        <dbReference type="ChEBI" id="CHEBI:15379"/>
        <dbReference type="ChEBI" id="CHEBI:16031"/>
        <dbReference type="ChEBI" id="CHEBI:16526"/>
        <dbReference type="ChEBI" id="CHEBI:57912"/>
        <dbReference type="EC" id="1.13.12.3"/>
    </reaction>
</comment>
<dbReference type="PANTHER" id="PTHR10742:SF410">
    <property type="entry name" value="LYSINE-SPECIFIC HISTONE DEMETHYLASE 2"/>
    <property type="match status" value="1"/>
</dbReference>
<comment type="pathway">
    <text evidence="1">Plant hormone metabolism; auxin biosynthesis.</text>
</comment>
<keyword evidence="9" id="KW-1185">Reference proteome</keyword>
<dbReference type="InterPro" id="IPR036188">
    <property type="entry name" value="FAD/NAD-bd_sf"/>
</dbReference>
<feature type="domain" description="Amine oxidase" evidence="7">
    <location>
        <begin position="57"/>
        <end position="489"/>
    </location>
</feature>
<reference evidence="8 9" key="1">
    <citation type="submission" date="2016-10" db="EMBL/GenBank/DDBJ databases">
        <authorList>
            <person name="de Groot N.N."/>
        </authorList>
    </citation>
    <scope>NUCLEOTIDE SEQUENCE [LARGE SCALE GENOMIC DNA]</scope>
    <source>
        <strain evidence="8 9">DSM 23553</strain>
    </source>
</reference>
<evidence type="ECO:0000256" key="3">
    <source>
        <dbReference type="ARBA" id="ARBA00012535"/>
    </source>
</evidence>
<dbReference type="Gene3D" id="3.50.50.60">
    <property type="entry name" value="FAD/NAD(P)-binding domain"/>
    <property type="match status" value="1"/>
</dbReference>
<dbReference type="EC" id="1.13.12.3" evidence="3"/>
<gene>
    <name evidence="8" type="ORF">SAMN04488034_103279</name>
</gene>
<dbReference type="RefSeq" id="WP_093113213.1">
    <property type="nucleotide sequence ID" value="NZ_FNGG01000003.1"/>
</dbReference>
<dbReference type="EMBL" id="FNUG01000003">
    <property type="protein sequence ID" value="SEE95682.1"/>
    <property type="molecule type" value="Genomic_DNA"/>
</dbReference>
<comment type="similarity">
    <text evidence="2">Belongs to the tryptophan 2-monooxygenase family.</text>
</comment>
<dbReference type="OrthoDB" id="56323at2"/>